<evidence type="ECO:0000313" key="3">
    <source>
        <dbReference type="EMBL" id="MEA5580043.1"/>
    </source>
</evidence>
<dbReference type="InterPro" id="IPR008638">
    <property type="entry name" value="FhaB/CdiA-like_TPS"/>
</dbReference>
<reference evidence="3 4" key="1">
    <citation type="submission" date="2023-12" db="EMBL/GenBank/DDBJ databases">
        <title>Baltic Sea Cyanobacteria.</title>
        <authorList>
            <person name="Delbaje E."/>
            <person name="Fewer D.P."/>
            <person name="Shishido T.K."/>
        </authorList>
    </citation>
    <scope>NUCLEOTIDE SEQUENCE [LARGE SCALE GENOMIC DNA]</scope>
    <source>
        <strain evidence="3 4">UHCC-0300</strain>
    </source>
</reference>
<sequence length="818" mass="83309">MKLISVYLGLISGILAGGMIFPANAQVKSDGTTNTIVNPSGNNFNILNGIEQGNNLFHSFSNFSLPTGNSATFDLINTPNITTIFSRVTGGNISNIDGLIQTLNTSNPVSLFLMNPNGIVFGENASLNIGGSFVGTTANSIKFADGTEFSAVNPVEPPLLTMSAPVGLQMGTNAGAINVQGAGHNAQLSSSSRISGLNLDSLGLQVQPGKTLALVGGNVALEGGLLTAPGGRIELSSITSSSVALNSIPQGFDLTYPNALSFGDIQITQEALASTSDFTGKSGGDIQIQGKQVNIRDGSLILVQNLSNETAGDIAINATESLDIIGKSADFNSSSSLINETISSGAAGNIIVTTPKLNIDQGGYILSRTFSAAPGGNIALNTHQIQVNGFASGDPSPFRSVSQILAASFGAGNGGNVAISTQHLSILAGANVAARPFSSGNGGDVTVKADTIQVTNEGAPAGLYFSLLSAATFGLGNAGNLKIDTRTLSVQAGGRVSASSIVLGNAGSLTINASESIDVNGIEDAENPSYIGTAVRSVFGVSRANSGATTINTSVLNITNGATVFVDNLGLGDAGALNINANTLGLDNGASISASTNAGEGGNTNLQLRDILLIRNDSFISAEAGGSGNGGNITINAPIIVGLENSDIIANAVQGRGGNIEITTQGIFGLEYRSQLTPKNDITASSQFGLSGTVDINNIGVDPNSGLIELPTNLVDSSQQIAAGCADTSGSSFVATGRGGIPQNPNQQVWSDRTWSDVRNLNPYRQKNPVIAKISETPAPLVKATSWRLNAQGKIELVADKSIATTPQLLTCAAVTKN</sequence>
<comment type="caution">
    <text evidence="3">The sequence shown here is derived from an EMBL/GenBank/DDBJ whole genome shotgun (WGS) entry which is preliminary data.</text>
</comment>
<feature type="domain" description="Filamentous haemagglutinin FhaB/tRNA nuclease CdiA-like TPS" evidence="2">
    <location>
        <begin position="28"/>
        <end position="144"/>
    </location>
</feature>
<protein>
    <submittedName>
        <fullName evidence="3">S-layer family protein</fullName>
    </submittedName>
</protein>
<keyword evidence="1" id="KW-0732">Signal</keyword>
<dbReference type="Gene3D" id="2.160.20.10">
    <property type="entry name" value="Single-stranded right-handed beta-helix, Pectin lyase-like"/>
    <property type="match status" value="2"/>
</dbReference>
<gene>
    <name evidence="3" type="ORF">VB620_01660</name>
</gene>
<evidence type="ECO:0000259" key="2">
    <source>
        <dbReference type="SMART" id="SM00912"/>
    </source>
</evidence>
<dbReference type="InterPro" id="IPR012334">
    <property type="entry name" value="Pectin_lyas_fold"/>
</dbReference>
<dbReference type="NCBIfam" id="TIGR01901">
    <property type="entry name" value="adhes_NPXG"/>
    <property type="match status" value="1"/>
</dbReference>
<dbReference type="Proteomes" id="UP001302120">
    <property type="component" value="Unassembled WGS sequence"/>
</dbReference>
<dbReference type="Pfam" id="PF05860">
    <property type="entry name" value="TPS"/>
    <property type="match status" value="1"/>
</dbReference>
<evidence type="ECO:0000256" key="1">
    <source>
        <dbReference type="SAM" id="SignalP"/>
    </source>
</evidence>
<evidence type="ECO:0000313" key="4">
    <source>
        <dbReference type="Proteomes" id="UP001302120"/>
    </source>
</evidence>
<organism evidence="3 4">
    <name type="scientific">Nodularia harveyana UHCC-0300</name>
    <dbReference type="NCBI Taxonomy" id="2974287"/>
    <lineage>
        <taxon>Bacteria</taxon>
        <taxon>Bacillati</taxon>
        <taxon>Cyanobacteriota</taxon>
        <taxon>Cyanophyceae</taxon>
        <taxon>Nostocales</taxon>
        <taxon>Nodulariaceae</taxon>
        <taxon>Nodularia</taxon>
    </lineage>
</organism>
<name>A0ABU5U931_9CYAN</name>
<accession>A0ABU5U931</accession>
<proteinExistence type="predicted"/>
<dbReference type="InterPro" id="IPR011050">
    <property type="entry name" value="Pectin_lyase_fold/virulence"/>
</dbReference>
<feature type="chain" id="PRO_5046786872" evidence="1">
    <location>
        <begin position="26"/>
        <end position="818"/>
    </location>
</feature>
<keyword evidence="4" id="KW-1185">Reference proteome</keyword>
<dbReference type="SMART" id="SM00912">
    <property type="entry name" value="Haemagg_act"/>
    <property type="match status" value="1"/>
</dbReference>
<feature type="signal peptide" evidence="1">
    <location>
        <begin position="1"/>
        <end position="25"/>
    </location>
</feature>
<dbReference type="EMBL" id="JAYGHG010000002">
    <property type="protein sequence ID" value="MEA5580043.1"/>
    <property type="molecule type" value="Genomic_DNA"/>
</dbReference>
<dbReference type="RefSeq" id="WP_323194393.1">
    <property type="nucleotide sequence ID" value="NZ_JAYGHG010000002.1"/>
</dbReference>
<dbReference type="SUPFAM" id="SSF51126">
    <property type="entry name" value="Pectin lyase-like"/>
    <property type="match status" value="3"/>
</dbReference>